<evidence type="ECO:0000313" key="1">
    <source>
        <dbReference type="EMBL" id="CAI2378241.1"/>
    </source>
</evidence>
<protein>
    <submittedName>
        <fullName evidence="1">Uncharacterized protein</fullName>
    </submittedName>
</protein>
<organism evidence="1 2">
    <name type="scientific">Euplotes crassus</name>
    <dbReference type="NCBI Taxonomy" id="5936"/>
    <lineage>
        <taxon>Eukaryota</taxon>
        <taxon>Sar</taxon>
        <taxon>Alveolata</taxon>
        <taxon>Ciliophora</taxon>
        <taxon>Intramacronucleata</taxon>
        <taxon>Spirotrichea</taxon>
        <taxon>Hypotrichia</taxon>
        <taxon>Euplotida</taxon>
        <taxon>Euplotidae</taxon>
        <taxon>Moneuplotes</taxon>
    </lineage>
</organism>
<accession>A0AAD1XTD0</accession>
<dbReference type="Proteomes" id="UP001295684">
    <property type="component" value="Unassembled WGS sequence"/>
</dbReference>
<dbReference type="EMBL" id="CAMPGE010019947">
    <property type="protein sequence ID" value="CAI2378241.1"/>
    <property type="molecule type" value="Genomic_DNA"/>
</dbReference>
<evidence type="ECO:0000313" key="2">
    <source>
        <dbReference type="Proteomes" id="UP001295684"/>
    </source>
</evidence>
<dbReference type="AlphaFoldDB" id="A0AAD1XTD0"/>
<sequence length="278" mass="32761">MESSVRSQQKRAIRSVELVILEKEKQLLLTYKHQTFFLNRKSAFVNLVNIEIKNDIILDYFKDQKRLNYLNMTKLRSCSEVECHRFKVFLPPKRRYKKYINCLCSLKGTSVFCLDFRSGKSKNSSDYVNFRLFAQPTYSLIPCITGYIHLEKFRISQKKLIRIFCFIENLEIFCLGFCLLEQITSKFALNKKQKIDILSLQHNFGYDNQELNIYGPEIRSIYNLISTTSLSTSINKIKMLQNIQIPRSQAHLYTPSDPSLLHQEYNLSHIEFDYPSDS</sequence>
<name>A0AAD1XTD0_EUPCR</name>
<proteinExistence type="predicted"/>
<keyword evidence="2" id="KW-1185">Reference proteome</keyword>
<comment type="caution">
    <text evidence="1">The sequence shown here is derived from an EMBL/GenBank/DDBJ whole genome shotgun (WGS) entry which is preliminary data.</text>
</comment>
<reference evidence="1" key="1">
    <citation type="submission" date="2023-07" db="EMBL/GenBank/DDBJ databases">
        <authorList>
            <consortium name="AG Swart"/>
            <person name="Singh M."/>
            <person name="Singh A."/>
            <person name="Seah K."/>
            <person name="Emmerich C."/>
        </authorList>
    </citation>
    <scope>NUCLEOTIDE SEQUENCE</scope>
    <source>
        <strain evidence="1">DP1</strain>
    </source>
</reference>
<gene>
    <name evidence="1" type="ORF">ECRASSUSDP1_LOCUS19636</name>
</gene>